<gene>
    <name evidence="1" type="ORF">WG66_5983</name>
</gene>
<evidence type="ECO:0000313" key="1">
    <source>
        <dbReference type="EMBL" id="KTB41440.1"/>
    </source>
</evidence>
<proteinExistence type="predicted"/>
<comment type="caution">
    <text evidence="1">The sequence shown here is derived from an EMBL/GenBank/DDBJ whole genome shotgun (WGS) entry which is preliminary data.</text>
</comment>
<dbReference type="AlphaFoldDB" id="A0A0W0FYS1"/>
<dbReference type="EMBL" id="LATX01001462">
    <property type="protein sequence ID" value="KTB41440.1"/>
    <property type="molecule type" value="Genomic_DNA"/>
</dbReference>
<evidence type="ECO:0000313" key="2">
    <source>
        <dbReference type="Proteomes" id="UP000054988"/>
    </source>
</evidence>
<accession>A0A0W0FYS1</accession>
<reference evidence="1 2" key="1">
    <citation type="submission" date="2015-12" db="EMBL/GenBank/DDBJ databases">
        <title>Draft genome sequence of Moniliophthora roreri, the causal agent of frosty pod rot of cacao.</title>
        <authorList>
            <person name="Aime M.C."/>
            <person name="Diaz-Valderrama J.R."/>
            <person name="Kijpornyongpan T."/>
            <person name="Phillips-Mora W."/>
        </authorList>
    </citation>
    <scope>NUCLEOTIDE SEQUENCE [LARGE SCALE GENOMIC DNA]</scope>
    <source>
        <strain evidence="1 2">MCA 2952</strain>
    </source>
</reference>
<organism evidence="1 2">
    <name type="scientific">Moniliophthora roreri</name>
    <name type="common">Frosty pod rot fungus</name>
    <name type="synonym">Monilia roreri</name>
    <dbReference type="NCBI Taxonomy" id="221103"/>
    <lineage>
        <taxon>Eukaryota</taxon>
        <taxon>Fungi</taxon>
        <taxon>Dikarya</taxon>
        <taxon>Basidiomycota</taxon>
        <taxon>Agaricomycotina</taxon>
        <taxon>Agaricomycetes</taxon>
        <taxon>Agaricomycetidae</taxon>
        <taxon>Agaricales</taxon>
        <taxon>Marasmiineae</taxon>
        <taxon>Marasmiaceae</taxon>
        <taxon>Moniliophthora</taxon>
    </lineage>
</organism>
<sequence length="77" mass="8307">MPVSLFFSDEQCMGGNTSFVGEDPVVPRMLDYCSSPTISCMGVPIRFAAAPAAPYGKEQVVHRMLDYCSSPTISVRG</sequence>
<name>A0A0W0FYS1_MONRR</name>
<dbReference type="Proteomes" id="UP000054988">
    <property type="component" value="Unassembled WGS sequence"/>
</dbReference>
<protein>
    <submittedName>
        <fullName evidence="1">Uncharacterized protein</fullName>
    </submittedName>
</protein>